<dbReference type="AlphaFoldDB" id="A0A1Y5ZG08"/>
<evidence type="ECO:0000313" key="11">
    <source>
        <dbReference type="Proteomes" id="UP000194499"/>
    </source>
</evidence>
<evidence type="ECO:0000256" key="7">
    <source>
        <dbReference type="SAM" id="Phobius"/>
    </source>
</evidence>
<evidence type="ECO:0000256" key="5">
    <source>
        <dbReference type="ARBA" id="ARBA00022989"/>
    </source>
</evidence>
<gene>
    <name evidence="10" type="primary">fieF_1</name>
    <name evidence="10" type="ORF">BACERE00191_02070</name>
</gene>
<evidence type="ECO:0000256" key="3">
    <source>
        <dbReference type="ARBA" id="ARBA00022448"/>
    </source>
</evidence>
<reference evidence="11" key="1">
    <citation type="submission" date="2017-04" db="EMBL/GenBank/DDBJ databases">
        <authorList>
            <person name="Criscuolo A."/>
        </authorList>
    </citation>
    <scope>NUCLEOTIDE SEQUENCE [LARGE SCALE GENOMIC DNA]</scope>
</reference>
<accession>A0A1Y5ZG08</accession>
<keyword evidence="5 7" id="KW-1133">Transmembrane helix</keyword>
<dbReference type="InterPro" id="IPR058533">
    <property type="entry name" value="Cation_efflux_TM"/>
</dbReference>
<dbReference type="GO" id="GO:0016020">
    <property type="term" value="C:membrane"/>
    <property type="evidence" value="ECO:0007669"/>
    <property type="project" value="UniProtKB-SubCell"/>
</dbReference>
<evidence type="ECO:0000313" key="10">
    <source>
        <dbReference type="EMBL" id="SMD95261.1"/>
    </source>
</evidence>
<dbReference type="InterPro" id="IPR027469">
    <property type="entry name" value="Cation_efflux_TMD_sf"/>
</dbReference>
<evidence type="ECO:0000256" key="6">
    <source>
        <dbReference type="ARBA" id="ARBA00023136"/>
    </source>
</evidence>
<dbReference type="GO" id="GO:0008324">
    <property type="term" value="F:monoatomic cation transmembrane transporter activity"/>
    <property type="evidence" value="ECO:0007669"/>
    <property type="project" value="InterPro"/>
</dbReference>
<dbReference type="Proteomes" id="UP000194499">
    <property type="component" value="Unassembled WGS sequence"/>
</dbReference>
<dbReference type="PANTHER" id="PTHR43840:SF15">
    <property type="entry name" value="MITOCHONDRIAL METAL TRANSPORTER 1-RELATED"/>
    <property type="match status" value="1"/>
</dbReference>
<feature type="domain" description="Cation efflux protein cytoplasmic" evidence="9">
    <location>
        <begin position="219"/>
        <end position="295"/>
    </location>
</feature>
<comment type="subcellular location">
    <subcellularLocation>
        <location evidence="1">Membrane</location>
        <topology evidence="1">Multi-pass membrane protein</topology>
    </subcellularLocation>
</comment>
<evidence type="ECO:0000256" key="2">
    <source>
        <dbReference type="ARBA" id="ARBA00008114"/>
    </source>
</evidence>
<proteinExistence type="inferred from homology"/>
<feature type="transmembrane region" description="Helical" evidence="7">
    <location>
        <begin position="41"/>
        <end position="62"/>
    </location>
</feature>
<feature type="transmembrane region" description="Helical" evidence="7">
    <location>
        <begin position="116"/>
        <end position="137"/>
    </location>
</feature>
<evidence type="ECO:0000256" key="4">
    <source>
        <dbReference type="ARBA" id="ARBA00022692"/>
    </source>
</evidence>
<dbReference type="FunFam" id="1.20.1510.10:FF:000006">
    <property type="entry name" value="Divalent cation efflux transporter"/>
    <property type="match status" value="1"/>
</dbReference>
<evidence type="ECO:0000259" key="8">
    <source>
        <dbReference type="Pfam" id="PF01545"/>
    </source>
</evidence>
<dbReference type="PANTHER" id="PTHR43840">
    <property type="entry name" value="MITOCHONDRIAL METAL TRANSPORTER 1-RELATED"/>
    <property type="match status" value="1"/>
</dbReference>
<keyword evidence="3" id="KW-0813">Transport</keyword>
<dbReference type="SUPFAM" id="SSF161111">
    <property type="entry name" value="Cation efflux protein transmembrane domain-like"/>
    <property type="match status" value="1"/>
</dbReference>
<dbReference type="InterPro" id="IPR050291">
    <property type="entry name" value="CDF_Transporter"/>
</dbReference>
<name>A0A1Y5ZG08_9BACI</name>
<dbReference type="Gene3D" id="1.20.1510.10">
    <property type="entry name" value="Cation efflux protein transmembrane domain"/>
    <property type="match status" value="1"/>
</dbReference>
<feature type="transmembrane region" description="Helical" evidence="7">
    <location>
        <begin position="83"/>
        <end position="104"/>
    </location>
</feature>
<dbReference type="InterPro" id="IPR002524">
    <property type="entry name" value="Cation_efflux"/>
</dbReference>
<dbReference type="InterPro" id="IPR027470">
    <property type="entry name" value="Cation_efflux_CTD"/>
</dbReference>
<keyword evidence="4 7" id="KW-0812">Transmembrane</keyword>
<comment type="similarity">
    <text evidence="2">Belongs to the cation diffusion facilitator (CDF) transporter (TC 2.A.4) family.</text>
</comment>
<dbReference type="Pfam" id="PF01545">
    <property type="entry name" value="Cation_efflux"/>
    <property type="match status" value="1"/>
</dbReference>
<keyword evidence="6 7" id="KW-0472">Membrane</keyword>
<dbReference type="SUPFAM" id="SSF160240">
    <property type="entry name" value="Cation efflux protein cytoplasmic domain-like"/>
    <property type="match status" value="1"/>
</dbReference>
<evidence type="ECO:0000259" key="9">
    <source>
        <dbReference type="Pfam" id="PF16916"/>
    </source>
</evidence>
<feature type="transmembrane region" description="Helical" evidence="7">
    <location>
        <begin position="12"/>
        <end position="35"/>
    </location>
</feature>
<organism evidence="10 11">
    <name type="scientific">Bacillus pacificus</name>
    <dbReference type="NCBI Taxonomy" id="2026187"/>
    <lineage>
        <taxon>Bacteria</taxon>
        <taxon>Bacillati</taxon>
        <taxon>Bacillota</taxon>
        <taxon>Bacilli</taxon>
        <taxon>Bacillales</taxon>
        <taxon>Bacillaceae</taxon>
        <taxon>Bacillus</taxon>
        <taxon>Bacillus cereus group</taxon>
    </lineage>
</organism>
<sequence length="298" mass="32300">MMEKDERFKQAEFGAIVGIVGNIILAIIKAVIGYIGNSKALLADAVHSASDVIGSLAVLFGLRAAKQPPDEDHPYGHGKAESISAIIVAVLLFIVGIEIAISSIKAFSQELEPPKGITIFAVVLSIIVKEGMFQYKFRLGKRVNSDAIIANAYEHRSDVFSSIAALIGICAAIIGGKFGLDWLVYADPIAGLFVSLLVAKMAWSIGAEAIHATLDHVLHEEDVVPLREAVLQIDGVKKIGSLYAREHGHYVIVDIKVSVDPYITVEEGHRIGKRVKETLMLQDNVQNVFVHINPYSPN</sequence>
<dbReference type="EMBL" id="FWZB01000036">
    <property type="protein sequence ID" value="SMD95261.1"/>
    <property type="molecule type" value="Genomic_DNA"/>
</dbReference>
<dbReference type="NCBIfam" id="TIGR01297">
    <property type="entry name" value="CDF"/>
    <property type="match status" value="1"/>
</dbReference>
<feature type="transmembrane region" description="Helical" evidence="7">
    <location>
        <begin position="158"/>
        <end position="176"/>
    </location>
</feature>
<evidence type="ECO:0000256" key="1">
    <source>
        <dbReference type="ARBA" id="ARBA00004141"/>
    </source>
</evidence>
<feature type="domain" description="Cation efflux protein transmembrane" evidence="8">
    <location>
        <begin position="16"/>
        <end position="210"/>
    </location>
</feature>
<dbReference type="Gene3D" id="3.30.70.1350">
    <property type="entry name" value="Cation efflux protein, cytoplasmic domain"/>
    <property type="match status" value="1"/>
</dbReference>
<dbReference type="InterPro" id="IPR036837">
    <property type="entry name" value="Cation_efflux_CTD_sf"/>
</dbReference>
<protein>
    <submittedName>
        <fullName evidence="10">Ferrous-iron efflux pump FieF</fullName>
    </submittedName>
</protein>
<dbReference type="Pfam" id="PF16916">
    <property type="entry name" value="ZT_dimer"/>
    <property type="match status" value="1"/>
</dbReference>